<dbReference type="PANTHER" id="PTHR11710:SF0">
    <property type="entry name" value="40S RIBOSOMAL PROTEIN S19"/>
    <property type="match status" value="1"/>
</dbReference>
<dbReference type="GeneID" id="20528956"/>
<reference evidence="4" key="1">
    <citation type="submission" date="2013-04" db="EMBL/GenBank/DDBJ databases">
        <title>The Genome Sequence of Fonticula alba ATCC 38817.</title>
        <authorList>
            <consortium name="The Broad Institute Genomics Platform"/>
            <person name="Russ C."/>
            <person name="Cuomo C."/>
            <person name="Burger G."/>
            <person name="Gray M.W."/>
            <person name="Holland P.W.H."/>
            <person name="King N."/>
            <person name="Lang F.B.F."/>
            <person name="Roger A.J."/>
            <person name="Ruiz-Trillo I."/>
            <person name="Brown M."/>
            <person name="Walker B."/>
            <person name="Young S."/>
            <person name="Zeng Q."/>
            <person name="Gargeya S."/>
            <person name="Fitzgerald M."/>
            <person name="Haas B."/>
            <person name="Abouelleil A."/>
            <person name="Allen A.W."/>
            <person name="Alvarado L."/>
            <person name="Arachchi H.M."/>
            <person name="Berlin A.M."/>
            <person name="Chapman S.B."/>
            <person name="Gainer-Dewar J."/>
            <person name="Goldberg J."/>
            <person name="Griggs A."/>
            <person name="Gujja S."/>
            <person name="Hansen M."/>
            <person name="Howarth C."/>
            <person name="Imamovic A."/>
            <person name="Ireland A."/>
            <person name="Larimer J."/>
            <person name="McCowan C."/>
            <person name="Murphy C."/>
            <person name="Pearson M."/>
            <person name="Poon T.W."/>
            <person name="Priest M."/>
            <person name="Roberts A."/>
            <person name="Saif S."/>
            <person name="Shea T."/>
            <person name="Sisk P."/>
            <person name="Sykes S."/>
            <person name="Wortman J."/>
            <person name="Nusbaum C."/>
            <person name="Birren B."/>
        </authorList>
    </citation>
    <scope>NUCLEOTIDE SEQUENCE [LARGE SCALE GENOMIC DNA]</scope>
    <source>
        <strain evidence="4">ATCC 38817</strain>
    </source>
</reference>
<comment type="similarity">
    <text evidence="1">Belongs to the eukaryotic ribosomal protein eS19 family.</text>
</comment>
<evidence type="ECO:0000256" key="2">
    <source>
        <dbReference type="ARBA" id="ARBA00022980"/>
    </source>
</evidence>
<evidence type="ECO:0000313" key="5">
    <source>
        <dbReference type="Proteomes" id="UP000030693"/>
    </source>
</evidence>
<dbReference type="eggNOG" id="KOG3411">
    <property type="taxonomic scope" value="Eukaryota"/>
</dbReference>
<dbReference type="FunFam" id="1.10.10.10:FF:000118">
    <property type="entry name" value="40S ribosomal protein S19"/>
    <property type="match status" value="1"/>
</dbReference>
<proteinExistence type="inferred from homology"/>
<dbReference type="OrthoDB" id="428974at2759"/>
<evidence type="ECO:0000313" key="4">
    <source>
        <dbReference type="EMBL" id="KCV68814.1"/>
    </source>
</evidence>
<keyword evidence="3" id="KW-0687">Ribonucleoprotein</keyword>
<dbReference type="GO" id="GO:0003723">
    <property type="term" value="F:RNA binding"/>
    <property type="evidence" value="ECO:0007669"/>
    <property type="project" value="TreeGrafter"/>
</dbReference>
<dbReference type="STRING" id="691883.A0A058Z3E2"/>
<dbReference type="SMART" id="SM01413">
    <property type="entry name" value="Ribosomal_S19e"/>
    <property type="match status" value="1"/>
</dbReference>
<dbReference type="Gene3D" id="1.10.10.10">
    <property type="entry name" value="Winged helix-like DNA-binding domain superfamily/Winged helix DNA-binding domain"/>
    <property type="match status" value="1"/>
</dbReference>
<dbReference type="GO" id="GO:0003735">
    <property type="term" value="F:structural constituent of ribosome"/>
    <property type="evidence" value="ECO:0007669"/>
    <property type="project" value="InterPro"/>
</dbReference>
<evidence type="ECO:0000256" key="3">
    <source>
        <dbReference type="ARBA" id="ARBA00023274"/>
    </source>
</evidence>
<keyword evidence="2 4" id="KW-0689">Ribosomal protein</keyword>
<dbReference type="GO" id="GO:0006412">
    <property type="term" value="P:translation"/>
    <property type="evidence" value="ECO:0007669"/>
    <property type="project" value="InterPro"/>
</dbReference>
<name>A0A058Z3E2_FONAL</name>
<protein>
    <submittedName>
        <fullName evidence="4">30S ribosomal protein S19e</fullName>
    </submittedName>
</protein>
<dbReference type="GO" id="GO:0022627">
    <property type="term" value="C:cytosolic small ribosomal subunit"/>
    <property type="evidence" value="ECO:0007669"/>
    <property type="project" value="TreeGrafter"/>
</dbReference>
<dbReference type="GO" id="GO:0000028">
    <property type="term" value="P:ribosomal small subunit assembly"/>
    <property type="evidence" value="ECO:0007669"/>
    <property type="project" value="TreeGrafter"/>
</dbReference>
<dbReference type="InterPro" id="IPR036390">
    <property type="entry name" value="WH_DNA-bd_sf"/>
</dbReference>
<dbReference type="SUPFAM" id="SSF46785">
    <property type="entry name" value="Winged helix' DNA-binding domain"/>
    <property type="match status" value="1"/>
</dbReference>
<dbReference type="InterPro" id="IPR036388">
    <property type="entry name" value="WH-like_DNA-bd_sf"/>
</dbReference>
<dbReference type="PANTHER" id="PTHR11710">
    <property type="entry name" value="40S RIBOSOMAL PROTEIN S19"/>
    <property type="match status" value="1"/>
</dbReference>
<gene>
    <name evidence="4" type="ORF">H696_04231</name>
</gene>
<evidence type="ECO:0000256" key="1">
    <source>
        <dbReference type="ARBA" id="ARBA00010014"/>
    </source>
</evidence>
<accession>A0A058Z3E2</accession>
<dbReference type="EMBL" id="KB932207">
    <property type="protein sequence ID" value="KCV68814.1"/>
    <property type="molecule type" value="Genomic_DNA"/>
</dbReference>
<dbReference type="OMA" id="WAPFVKT"/>
<dbReference type="AlphaFoldDB" id="A0A058Z3E2"/>
<organism evidence="4">
    <name type="scientific">Fonticula alba</name>
    <name type="common">Slime mold</name>
    <dbReference type="NCBI Taxonomy" id="691883"/>
    <lineage>
        <taxon>Eukaryota</taxon>
        <taxon>Rotosphaerida</taxon>
        <taxon>Fonticulaceae</taxon>
        <taxon>Fonticula</taxon>
    </lineage>
</organism>
<sequence>MTVRDVPAQEFIHALAAHLKKTGQVAVPEWVDIVKTGNNKELAPTNPDWFFIRTAAIARQLYLNHTIGVGSLKSIYGGKKRRGARRDIRVDASGAVIRASLKALVALNIVEARADGTRVVSAKGTSQLDNVANAVLRKN</sequence>
<keyword evidence="5" id="KW-1185">Reference proteome</keyword>
<dbReference type="RefSeq" id="XP_009496385.1">
    <property type="nucleotide sequence ID" value="XM_009498110.1"/>
</dbReference>
<dbReference type="InterPro" id="IPR001266">
    <property type="entry name" value="Ribosomal_eS19"/>
</dbReference>
<dbReference type="Proteomes" id="UP000030693">
    <property type="component" value="Unassembled WGS sequence"/>
</dbReference>
<dbReference type="Pfam" id="PF01090">
    <property type="entry name" value="Ribosomal_S19e"/>
    <property type="match status" value="1"/>
</dbReference>